<feature type="region of interest" description="Disordered" evidence="1">
    <location>
        <begin position="29"/>
        <end position="53"/>
    </location>
</feature>
<dbReference type="Proteomes" id="UP000747542">
    <property type="component" value="Unassembled WGS sequence"/>
</dbReference>
<evidence type="ECO:0000256" key="1">
    <source>
        <dbReference type="SAM" id="MobiDB-lite"/>
    </source>
</evidence>
<proteinExistence type="predicted"/>
<sequence>MQRWSVWASVSAYTRKTVAFTTCLGQGQERSLRRPSRLLKRRSLGHPAEHPPGASVVAEVEKKLEAHSDAAHQDYRVFMLNLQTDLRTTFCPQGILGVGHQDH</sequence>
<evidence type="ECO:0000313" key="2">
    <source>
        <dbReference type="EMBL" id="KAG7159121.1"/>
    </source>
</evidence>
<feature type="compositionally biased region" description="Basic residues" evidence="1">
    <location>
        <begin position="33"/>
        <end position="44"/>
    </location>
</feature>
<dbReference type="AlphaFoldDB" id="A0A8J5JKJ6"/>
<dbReference type="EMBL" id="JAHLQT010033762">
    <property type="protein sequence ID" value="KAG7159121.1"/>
    <property type="molecule type" value="Genomic_DNA"/>
</dbReference>
<evidence type="ECO:0000313" key="3">
    <source>
        <dbReference type="EMBL" id="KAG7174169.1"/>
    </source>
</evidence>
<reference evidence="2" key="1">
    <citation type="journal article" date="2021" name="Sci. Adv.">
        <title>The American lobster genome reveals insights on longevity, neural, and immune adaptations.</title>
        <authorList>
            <person name="Polinski J.M."/>
            <person name="Zimin A.V."/>
            <person name="Clark K.F."/>
            <person name="Kohn A.B."/>
            <person name="Sadowski N."/>
            <person name="Timp W."/>
            <person name="Ptitsyn A."/>
            <person name="Khanna P."/>
            <person name="Romanova D.Y."/>
            <person name="Williams P."/>
            <person name="Greenwood S.J."/>
            <person name="Moroz L.L."/>
            <person name="Walt D.R."/>
            <person name="Bodnar A.G."/>
        </authorList>
    </citation>
    <scope>NUCLEOTIDE SEQUENCE</scope>
    <source>
        <strain evidence="2">GMGI-L3</strain>
    </source>
</reference>
<organism evidence="2 4">
    <name type="scientific">Homarus americanus</name>
    <name type="common">American lobster</name>
    <dbReference type="NCBI Taxonomy" id="6706"/>
    <lineage>
        <taxon>Eukaryota</taxon>
        <taxon>Metazoa</taxon>
        <taxon>Ecdysozoa</taxon>
        <taxon>Arthropoda</taxon>
        <taxon>Crustacea</taxon>
        <taxon>Multicrustacea</taxon>
        <taxon>Malacostraca</taxon>
        <taxon>Eumalacostraca</taxon>
        <taxon>Eucarida</taxon>
        <taxon>Decapoda</taxon>
        <taxon>Pleocyemata</taxon>
        <taxon>Astacidea</taxon>
        <taxon>Nephropoidea</taxon>
        <taxon>Nephropidae</taxon>
        <taxon>Homarus</taxon>
    </lineage>
</organism>
<name>A0A8J5JKJ6_HOMAM</name>
<gene>
    <name evidence="3" type="ORF">Hamer_G003063</name>
    <name evidence="2" type="ORF">Hamer_G016499</name>
</gene>
<comment type="caution">
    <text evidence="2">The sequence shown here is derived from an EMBL/GenBank/DDBJ whole genome shotgun (WGS) entry which is preliminary data.</text>
</comment>
<accession>A0A8J5JKJ6</accession>
<keyword evidence="4" id="KW-1185">Reference proteome</keyword>
<evidence type="ECO:0000313" key="4">
    <source>
        <dbReference type="Proteomes" id="UP000747542"/>
    </source>
</evidence>
<dbReference type="EMBL" id="JAHLQT010007678">
    <property type="protein sequence ID" value="KAG7174169.1"/>
    <property type="molecule type" value="Genomic_DNA"/>
</dbReference>
<protein>
    <submittedName>
        <fullName evidence="2">Uncharacterized protein</fullName>
    </submittedName>
</protein>